<dbReference type="AlphaFoldDB" id="A0A0H3NR62"/>
<dbReference type="PATRIC" id="fig|930944.6.peg.630"/>
<gene>
    <name evidence="1" type="ordered locus">Y11_06351</name>
</gene>
<sequence length="41" mass="4817">MSDQLHSLKAKKAELQHKAISITPLHRFLLYFPRTTILKKL</sequence>
<evidence type="ECO:0000313" key="2">
    <source>
        <dbReference type="Proteomes" id="UP000008084"/>
    </source>
</evidence>
<dbReference type="EMBL" id="FR729477">
    <property type="protein sequence ID" value="CBY27546.1"/>
    <property type="molecule type" value="Genomic_DNA"/>
</dbReference>
<dbReference type="Proteomes" id="UP000008084">
    <property type="component" value="Chromosome"/>
</dbReference>
<name>A0A0H3NR62_YERE1</name>
<organism evidence="1 2">
    <name type="scientific">Yersinia enterocolitica subsp. palearctica serotype O:3 (strain DSM 13030 / CIP 106945 / Y11)</name>
    <dbReference type="NCBI Taxonomy" id="930944"/>
    <lineage>
        <taxon>Bacteria</taxon>
        <taxon>Pseudomonadati</taxon>
        <taxon>Pseudomonadota</taxon>
        <taxon>Gammaproteobacteria</taxon>
        <taxon>Enterobacterales</taxon>
        <taxon>Yersiniaceae</taxon>
        <taxon>Yersinia</taxon>
    </lineage>
</organism>
<dbReference type="HOGENOM" id="CLU_3279013_0_0_6"/>
<protein>
    <submittedName>
        <fullName evidence="1">Uncharacterized protein</fullName>
    </submittedName>
</protein>
<proteinExistence type="predicted"/>
<accession>A0A0H3NR62</accession>
<evidence type="ECO:0000313" key="1">
    <source>
        <dbReference type="EMBL" id="CBY27546.1"/>
    </source>
</evidence>
<dbReference type="KEGG" id="yey:Y11_06351"/>
<reference evidence="1 2" key="1">
    <citation type="journal article" date="2011" name="J. Bacteriol.">
        <title>Complete genome sequence of Yersinia enterocolitica subsp. palearctica serogroup O:3.</title>
        <authorList>
            <person name="Batzilla J."/>
            <person name="Hoper D."/>
            <person name="Antonenka U."/>
            <person name="Heesemann J."/>
            <person name="Rakin A."/>
        </authorList>
    </citation>
    <scope>NUCLEOTIDE SEQUENCE [LARGE SCALE GENOMIC DNA]</scope>
    <source>
        <strain evidence="2">DSM 13030 / CIP 106945 / Y11</strain>
    </source>
</reference>